<dbReference type="CDD" id="cd00051">
    <property type="entry name" value="EFh"/>
    <property type="match status" value="1"/>
</dbReference>
<dbReference type="InterPro" id="IPR039647">
    <property type="entry name" value="EF_hand_pair_protein_CML-like"/>
</dbReference>
<dbReference type="Proteomes" id="UP001140949">
    <property type="component" value="Unassembled WGS sequence"/>
</dbReference>
<dbReference type="EMBL" id="JANAVB010008197">
    <property type="protein sequence ID" value="KAJ6842032.1"/>
    <property type="molecule type" value="Genomic_DNA"/>
</dbReference>
<gene>
    <name evidence="6" type="ORF">M6B38_304215</name>
</gene>
<evidence type="ECO:0000256" key="4">
    <source>
        <dbReference type="SAM" id="MobiDB-lite"/>
    </source>
</evidence>
<keyword evidence="1" id="KW-0479">Metal-binding</keyword>
<evidence type="ECO:0000256" key="2">
    <source>
        <dbReference type="ARBA" id="ARBA00022737"/>
    </source>
</evidence>
<dbReference type="SUPFAM" id="SSF47473">
    <property type="entry name" value="EF-hand"/>
    <property type="match status" value="1"/>
</dbReference>
<reference evidence="6" key="1">
    <citation type="journal article" date="2023" name="GigaByte">
        <title>Genome assembly of the bearded iris, Iris pallida Lam.</title>
        <authorList>
            <person name="Bruccoleri R.E."/>
            <person name="Oakeley E.J."/>
            <person name="Faust A.M.E."/>
            <person name="Altorfer M."/>
            <person name="Dessus-Babus S."/>
            <person name="Burckhardt D."/>
            <person name="Oertli M."/>
            <person name="Naumann U."/>
            <person name="Petersen F."/>
            <person name="Wong J."/>
        </authorList>
    </citation>
    <scope>NUCLEOTIDE SEQUENCE</scope>
    <source>
        <strain evidence="6">GSM-AAB239-AS_SAM_17_03QT</strain>
    </source>
</reference>
<feature type="domain" description="EF-hand" evidence="5">
    <location>
        <begin position="147"/>
        <end position="182"/>
    </location>
</feature>
<evidence type="ECO:0000313" key="6">
    <source>
        <dbReference type="EMBL" id="KAJ6842032.1"/>
    </source>
</evidence>
<evidence type="ECO:0000313" key="7">
    <source>
        <dbReference type="Proteomes" id="UP001140949"/>
    </source>
</evidence>
<feature type="region of interest" description="Disordered" evidence="4">
    <location>
        <begin position="83"/>
        <end position="111"/>
    </location>
</feature>
<dbReference type="GO" id="GO:0005509">
    <property type="term" value="F:calcium ion binding"/>
    <property type="evidence" value="ECO:0007669"/>
    <property type="project" value="InterPro"/>
</dbReference>
<name>A0AAX6HMK0_IRIPA</name>
<proteinExistence type="predicted"/>
<dbReference type="AlphaFoldDB" id="A0AAX6HMK0"/>
<sequence>MKIITSFKKASFLKRSKTGSRSVTRTLSGSGSEPESLLSQPTPTSVLPPSITTRELELLLRRLGPDPMTDEEVITMLSEADRVGGGGSVSYDEIESLGAEGPGSSGSDPEGELRETFRVFDADGDGRISAEELMRVLGTTLVSEGECTLEECEGMIRVVGSGGDGSVCFEDFVRMMTMGLER</sequence>
<dbReference type="PROSITE" id="PS00018">
    <property type="entry name" value="EF_HAND_1"/>
    <property type="match status" value="1"/>
</dbReference>
<dbReference type="InterPro" id="IPR018247">
    <property type="entry name" value="EF_Hand_1_Ca_BS"/>
</dbReference>
<dbReference type="PANTHER" id="PTHR10891">
    <property type="entry name" value="EF-HAND CALCIUM-BINDING DOMAIN CONTAINING PROTEIN"/>
    <property type="match status" value="1"/>
</dbReference>
<feature type="compositionally biased region" description="Low complexity" evidence="4">
    <location>
        <begin position="27"/>
        <end position="39"/>
    </location>
</feature>
<evidence type="ECO:0000259" key="5">
    <source>
        <dbReference type="PROSITE" id="PS50222"/>
    </source>
</evidence>
<feature type="domain" description="EF-hand" evidence="5">
    <location>
        <begin position="108"/>
        <end position="143"/>
    </location>
</feature>
<dbReference type="Gene3D" id="1.10.238.10">
    <property type="entry name" value="EF-hand"/>
    <property type="match status" value="2"/>
</dbReference>
<evidence type="ECO:0000256" key="1">
    <source>
        <dbReference type="ARBA" id="ARBA00022723"/>
    </source>
</evidence>
<comment type="caution">
    <text evidence="6">The sequence shown here is derived from an EMBL/GenBank/DDBJ whole genome shotgun (WGS) entry which is preliminary data.</text>
</comment>
<dbReference type="Pfam" id="PF13499">
    <property type="entry name" value="EF-hand_7"/>
    <property type="match status" value="1"/>
</dbReference>
<dbReference type="PROSITE" id="PS50222">
    <property type="entry name" value="EF_HAND_2"/>
    <property type="match status" value="2"/>
</dbReference>
<dbReference type="FunFam" id="1.10.238.10:FF:000003">
    <property type="entry name" value="Calmodulin A"/>
    <property type="match status" value="1"/>
</dbReference>
<keyword evidence="3" id="KW-0106">Calcium</keyword>
<reference evidence="6" key="2">
    <citation type="submission" date="2023-04" db="EMBL/GenBank/DDBJ databases">
        <authorList>
            <person name="Bruccoleri R.E."/>
            <person name="Oakeley E.J."/>
            <person name="Faust A.-M."/>
            <person name="Dessus-Babus S."/>
            <person name="Altorfer M."/>
            <person name="Burckhardt D."/>
            <person name="Oertli M."/>
            <person name="Naumann U."/>
            <person name="Petersen F."/>
            <person name="Wong J."/>
        </authorList>
    </citation>
    <scope>NUCLEOTIDE SEQUENCE</scope>
    <source>
        <strain evidence="6">GSM-AAB239-AS_SAM_17_03QT</strain>
        <tissue evidence="6">Leaf</tissue>
    </source>
</reference>
<dbReference type="InterPro" id="IPR011992">
    <property type="entry name" value="EF-hand-dom_pair"/>
</dbReference>
<dbReference type="InterPro" id="IPR002048">
    <property type="entry name" value="EF_hand_dom"/>
</dbReference>
<organism evidence="6 7">
    <name type="scientific">Iris pallida</name>
    <name type="common">Sweet iris</name>
    <dbReference type="NCBI Taxonomy" id="29817"/>
    <lineage>
        <taxon>Eukaryota</taxon>
        <taxon>Viridiplantae</taxon>
        <taxon>Streptophyta</taxon>
        <taxon>Embryophyta</taxon>
        <taxon>Tracheophyta</taxon>
        <taxon>Spermatophyta</taxon>
        <taxon>Magnoliopsida</taxon>
        <taxon>Liliopsida</taxon>
        <taxon>Asparagales</taxon>
        <taxon>Iridaceae</taxon>
        <taxon>Iridoideae</taxon>
        <taxon>Irideae</taxon>
        <taxon>Iris</taxon>
    </lineage>
</organism>
<feature type="region of interest" description="Disordered" evidence="4">
    <location>
        <begin position="15"/>
        <end position="49"/>
    </location>
</feature>
<accession>A0AAX6HMK0</accession>
<keyword evidence="2" id="KW-0677">Repeat</keyword>
<evidence type="ECO:0000256" key="3">
    <source>
        <dbReference type="ARBA" id="ARBA00022837"/>
    </source>
</evidence>
<dbReference type="SMART" id="SM00054">
    <property type="entry name" value="EFh"/>
    <property type="match status" value="2"/>
</dbReference>
<protein>
    <submittedName>
        <fullName evidence="6">Calcium-binding protein CML36</fullName>
    </submittedName>
</protein>
<feature type="compositionally biased region" description="Polar residues" evidence="4">
    <location>
        <begin position="40"/>
        <end position="49"/>
    </location>
</feature>
<keyword evidence="7" id="KW-1185">Reference proteome</keyword>